<organism evidence="1 2">
    <name type="scientific">Anopheles albimanus</name>
    <name type="common">New world malaria mosquito</name>
    <dbReference type="NCBI Taxonomy" id="7167"/>
    <lineage>
        <taxon>Eukaryota</taxon>
        <taxon>Metazoa</taxon>
        <taxon>Ecdysozoa</taxon>
        <taxon>Arthropoda</taxon>
        <taxon>Hexapoda</taxon>
        <taxon>Insecta</taxon>
        <taxon>Pterygota</taxon>
        <taxon>Neoptera</taxon>
        <taxon>Endopterygota</taxon>
        <taxon>Diptera</taxon>
        <taxon>Nematocera</taxon>
        <taxon>Culicoidea</taxon>
        <taxon>Culicidae</taxon>
        <taxon>Anophelinae</taxon>
        <taxon>Anopheles</taxon>
    </lineage>
</organism>
<dbReference type="VEuPathDB" id="VectorBase:AALB20_036455"/>
<dbReference type="EnsemblMetazoa" id="AALB010169-RA">
    <property type="protein sequence ID" value="AALB010169-PA"/>
    <property type="gene ID" value="AALB010169"/>
</dbReference>
<proteinExistence type="predicted"/>
<evidence type="ECO:0000313" key="2">
    <source>
        <dbReference type="Proteomes" id="UP000069272"/>
    </source>
</evidence>
<reference evidence="1" key="2">
    <citation type="submission" date="2022-08" db="UniProtKB">
        <authorList>
            <consortium name="EnsemblMetazoa"/>
        </authorList>
    </citation>
    <scope>IDENTIFICATION</scope>
    <source>
        <strain evidence="1">STECLA/ALBI9_A</strain>
    </source>
</reference>
<dbReference type="Proteomes" id="UP000069272">
    <property type="component" value="Chromosome 3R"/>
</dbReference>
<name>A0A182FUD4_ANOAL</name>
<evidence type="ECO:0000313" key="1">
    <source>
        <dbReference type="EnsemblMetazoa" id="AALB010169-PA"/>
    </source>
</evidence>
<reference evidence="1 2" key="1">
    <citation type="journal article" date="2017" name="G3 (Bethesda)">
        <title>The Physical Genome Mapping of Anopheles albimanus Corrected Scaffold Misassemblies and Identified Interarm Rearrangements in Genus Anopheles.</title>
        <authorList>
            <person name="Artemov G.N."/>
            <person name="Peery A.N."/>
            <person name="Jiang X."/>
            <person name="Tu Z."/>
            <person name="Stegniy V.N."/>
            <person name="Sharakhova M.V."/>
            <person name="Sharakhov I.V."/>
        </authorList>
    </citation>
    <scope>NUCLEOTIDE SEQUENCE [LARGE SCALE GENOMIC DNA]</scope>
    <source>
        <strain evidence="1 2">ALBI9_A</strain>
    </source>
</reference>
<dbReference type="AlphaFoldDB" id="A0A182FUD4"/>
<accession>A0A182FUD4</accession>
<keyword evidence="2" id="KW-1185">Reference proteome</keyword>
<protein>
    <submittedName>
        <fullName evidence="1">Uncharacterized protein</fullName>
    </submittedName>
</protein>
<dbReference type="VEuPathDB" id="VectorBase:AALB010169"/>
<sequence>MVDQSIKRQTADRIDITQRAVIISTTAPQSNQQTMAFKFVLLVASLACASAGYVPSDPHSHLSYAPATSYSTITKHAVPALTKTIVQEPQLYHGNGYGYGYAQAAPSVVVSKPLAISSPLPVSYGAAHGIYQAPALVKNVEYSKPLSYAPVAKTIIAEPAYGKALLAEPVYAKTIVQEPIYNKQVYGQPIYGGKTLIAEPVYGKTLVAEPVYGKTIIAEPTYAKTIVSEPIYNKNVYAEPIYGAKTLIAEPVYGKSIIAQPAPIYGEKVLSYAPKLAYGGISAHGW</sequence>
<dbReference type="STRING" id="7167.A0A182FUD4"/>